<reference evidence="2" key="1">
    <citation type="submission" date="2018-05" db="EMBL/GenBank/DDBJ databases">
        <authorList>
            <person name="Lanie J.A."/>
            <person name="Ng W.-L."/>
            <person name="Kazmierczak K.M."/>
            <person name="Andrzejewski T.M."/>
            <person name="Davidsen T.M."/>
            <person name="Wayne K.J."/>
            <person name="Tettelin H."/>
            <person name="Glass J.I."/>
            <person name="Rusch D."/>
            <person name="Podicherti R."/>
            <person name="Tsui H.-C.T."/>
            <person name="Winkler M.E."/>
        </authorList>
    </citation>
    <scope>NUCLEOTIDE SEQUENCE</scope>
</reference>
<dbReference type="AlphaFoldDB" id="A0A381NT54"/>
<feature type="domain" description="Alkyl hydroperoxide reductase subunit C/ Thiol specific antioxidant" evidence="1">
    <location>
        <begin position="2"/>
        <end position="84"/>
    </location>
</feature>
<dbReference type="InterPro" id="IPR036249">
    <property type="entry name" value="Thioredoxin-like_sf"/>
</dbReference>
<proteinExistence type="predicted"/>
<dbReference type="EMBL" id="UINC01000578">
    <property type="protein sequence ID" value="SUZ57785.1"/>
    <property type="molecule type" value="Genomic_DNA"/>
</dbReference>
<dbReference type="GO" id="GO:0016491">
    <property type="term" value="F:oxidoreductase activity"/>
    <property type="evidence" value="ECO:0007669"/>
    <property type="project" value="InterPro"/>
</dbReference>
<evidence type="ECO:0000259" key="1">
    <source>
        <dbReference type="Pfam" id="PF00578"/>
    </source>
</evidence>
<dbReference type="Gene3D" id="3.40.30.10">
    <property type="entry name" value="Glutaredoxin"/>
    <property type="match status" value="1"/>
</dbReference>
<evidence type="ECO:0000313" key="2">
    <source>
        <dbReference type="EMBL" id="SUZ57785.1"/>
    </source>
</evidence>
<protein>
    <recommendedName>
        <fullName evidence="1">Alkyl hydroperoxide reductase subunit C/ Thiol specific antioxidant domain-containing protein</fullName>
    </recommendedName>
</protein>
<accession>A0A381NT54</accession>
<dbReference type="GO" id="GO:0016209">
    <property type="term" value="F:antioxidant activity"/>
    <property type="evidence" value="ECO:0007669"/>
    <property type="project" value="InterPro"/>
</dbReference>
<name>A0A381NT54_9ZZZZ</name>
<gene>
    <name evidence="2" type="ORF">METZ01_LOCUS10639</name>
</gene>
<dbReference type="Pfam" id="PF00578">
    <property type="entry name" value="AhpC-TSA"/>
    <property type="match status" value="1"/>
</dbReference>
<dbReference type="InterPro" id="IPR000866">
    <property type="entry name" value="AhpC/TSA"/>
</dbReference>
<dbReference type="SUPFAM" id="SSF52833">
    <property type="entry name" value="Thioredoxin-like"/>
    <property type="match status" value="1"/>
</dbReference>
<organism evidence="2">
    <name type="scientific">marine metagenome</name>
    <dbReference type="NCBI Taxonomy" id="408172"/>
    <lineage>
        <taxon>unclassified sequences</taxon>
        <taxon>metagenomes</taxon>
        <taxon>ecological metagenomes</taxon>
    </lineage>
</organism>
<sequence length="114" mass="12350">MTAYRDQYASLFNEGRNVVLIGVSNDSQSELGSWLKDADFPFLFASDASNNGGTYAAFGGGLRSNNMVDSRAVIVVGPDGRIAETIESFNQNDPMAYEHLAEVIDRVTPEPEGN</sequence>